<feature type="transmembrane region" description="Helical" evidence="6">
    <location>
        <begin position="89"/>
        <end position="112"/>
    </location>
</feature>
<organism evidence="8 9">
    <name type="scientific">Arthrobacter terricola</name>
    <dbReference type="NCBI Taxonomy" id="2547396"/>
    <lineage>
        <taxon>Bacteria</taxon>
        <taxon>Bacillati</taxon>
        <taxon>Actinomycetota</taxon>
        <taxon>Actinomycetes</taxon>
        <taxon>Micrococcales</taxon>
        <taxon>Micrococcaceae</taxon>
        <taxon>Arthrobacter</taxon>
    </lineage>
</organism>
<keyword evidence="2 6" id="KW-0812">Transmembrane</keyword>
<keyword evidence="4 6" id="KW-0472">Membrane</keyword>
<protein>
    <submittedName>
        <fullName evidence="8">DUF1049 domain-containing protein</fullName>
    </submittedName>
</protein>
<name>A0A4R5KTA8_9MICC</name>
<sequence length="132" mass="14305">MRIRTDSPFRSGETVAERSAVSQQPQPPRQEPSRANQPQPQQPVTRAGVVWTAVVVALIVLILLIVFFLQNQDSVRVYFLGLGGYVPLGLALFIAAVAGGVLVAVAGAVRILQLRLLARRSLRTKPPTAAKR</sequence>
<dbReference type="EMBL" id="SMRU01000005">
    <property type="protein sequence ID" value="TDF99129.1"/>
    <property type="molecule type" value="Genomic_DNA"/>
</dbReference>
<dbReference type="InterPro" id="IPR010445">
    <property type="entry name" value="LapA_dom"/>
</dbReference>
<evidence type="ECO:0000259" key="7">
    <source>
        <dbReference type="Pfam" id="PF06305"/>
    </source>
</evidence>
<dbReference type="Pfam" id="PF06305">
    <property type="entry name" value="LapA_dom"/>
    <property type="match status" value="1"/>
</dbReference>
<gene>
    <name evidence="8" type="ORF">E1809_06055</name>
</gene>
<accession>A0A4R5KTA8</accession>
<evidence type="ECO:0000256" key="6">
    <source>
        <dbReference type="SAM" id="Phobius"/>
    </source>
</evidence>
<proteinExistence type="predicted"/>
<feature type="transmembrane region" description="Helical" evidence="6">
    <location>
        <begin position="49"/>
        <end position="69"/>
    </location>
</feature>
<keyword evidence="1" id="KW-1003">Cell membrane</keyword>
<evidence type="ECO:0000256" key="4">
    <source>
        <dbReference type="ARBA" id="ARBA00023136"/>
    </source>
</evidence>
<keyword evidence="3 6" id="KW-1133">Transmembrane helix</keyword>
<evidence type="ECO:0000256" key="5">
    <source>
        <dbReference type="SAM" id="MobiDB-lite"/>
    </source>
</evidence>
<evidence type="ECO:0000313" key="9">
    <source>
        <dbReference type="Proteomes" id="UP000295511"/>
    </source>
</evidence>
<reference evidence="8 9" key="1">
    <citation type="submission" date="2019-03" db="EMBL/GenBank/DDBJ databases">
        <title>Whole genome sequence of Arthrobacter sp JH1-1.</title>
        <authorList>
            <person name="Trinh H.N."/>
        </authorList>
    </citation>
    <scope>NUCLEOTIDE SEQUENCE [LARGE SCALE GENOMIC DNA]</scope>
    <source>
        <strain evidence="8 9">JH1-1</strain>
    </source>
</reference>
<dbReference type="AlphaFoldDB" id="A0A4R5KTA8"/>
<feature type="region of interest" description="Disordered" evidence="5">
    <location>
        <begin position="1"/>
        <end position="42"/>
    </location>
</feature>
<evidence type="ECO:0000256" key="3">
    <source>
        <dbReference type="ARBA" id="ARBA00022989"/>
    </source>
</evidence>
<feature type="domain" description="Lipopolysaccharide assembly protein A" evidence="7">
    <location>
        <begin position="70"/>
        <end position="121"/>
    </location>
</feature>
<comment type="caution">
    <text evidence="8">The sequence shown here is derived from an EMBL/GenBank/DDBJ whole genome shotgun (WGS) entry which is preliminary data.</text>
</comment>
<keyword evidence="9" id="KW-1185">Reference proteome</keyword>
<evidence type="ECO:0000313" key="8">
    <source>
        <dbReference type="EMBL" id="TDF99129.1"/>
    </source>
</evidence>
<dbReference type="Proteomes" id="UP000295511">
    <property type="component" value="Unassembled WGS sequence"/>
</dbReference>
<evidence type="ECO:0000256" key="2">
    <source>
        <dbReference type="ARBA" id="ARBA00022692"/>
    </source>
</evidence>
<dbReference type="GO" id="GO:0005886">
    <property type="term" value="C:plasma membrane"/>
    <property type="evidence" value="ECO:0007669"/>
    <property type="project" value="InterPro"/>
</dbReference>
<evidence type="ECO:0000256" key="1">
    <source>
        <dbReference type="ARBA" id="ARBA00022475"/>
    </source>
</evidence>